<proteinExistence type="predicted"/>
<evidence type="ECO:0008006" key="2">
    <source>
        <dbReference type="Google" id="ProtNLM"/>
    </source>
</evidence>
<accession>A0AB38ZNV5</accession>
<protein>
    <recommendedName>
        <fullName evidence="2">Minor tail protein</fullName>
    </recommendedName>
</protein>
<name>A0AB38ZNV5_9VIRU</name>
<evidence type="ECO:0000313" key="1">
    <source>
        <dbReference type="EMBL" id="XBS46560.1"/>
    </source>
</evidence>
<reference evidence="1" key="1">
    <citation type="submission" date="2024-05" db="EMBL/GenBank/DDBJ databases">
        <authorList>
            <person name="Sungu N.L."/>
            <person name="Machowski E."/>
            <person name="Ealand C.S."/>
            <person name="Madhav C."/>
            <person name="Jacobs-Sera D."/>
            <person name="Russell D.A."/>
            <person name="Hatfull G.F."/>
            <person name="Kana B.D."/>
        </authorList>
    </citation>
    <scope>NUCLEOTIDE SEQUENCE</scope>
</reference>
<gene>
    <name evidence="1" type="primary">15</name>
    <name evidence="1" type="ORF">WILDFLOWER_15</name>
</gene>
<organism evidence="1">
    <name type="scientific">Mycobacterium phage Wildflower</name>
    <dbReference type="NCBI Taxonomy" id="3141619"/>
    <lineage>
        <taxon>Viruses</taxon>
    </lineage>
</organism>
<dbReference type="EMBL" id="PP763603">
    <property type="protein sequence ID" value="XBS46560.1"/>
    <property type="molecule type" value="Genomic_DNA"/>
</dbReference>
<sequence length="244" mass="25207">MFGFRTHRPIRKSTDRIITMTLGGFFSGGAKGITWPEQPGTPGGRNGVTGTIEIVHPPEPVVDIKTGQPTDKQQVRIVLATDERDPSEPDDDGRRTLYVKSYMRGAIGDALRKAGAKEPEVGGTLTVTFTHVTPPDRPGMSPSKHFAATYTPPPVTGGYFAPPAGAPAPAATPGATYGAPAQPAPVPPAVQQAFPGATQVPPPTVAPEPVKPAAISDAAWAAMDAATRATVAATMSGGADKPPF</sequence>